<dbReference type="GO" id="GO:1902201">
    <property type="term" value="P:negative regulation of bacterial-type flagellum-dependent cell motility"/>
    <property type="evidence" value="ECO:0007669"/>
    <property type="project" value="TreeGrafter"/>
</dbReference>
<keyword evidence="6" id="KW-1185">Reference proteome</keyword>
<dbReference type="SUPFAM" id="SSF55073">
    <property type="entry name" value="Nucleotide cyclase"/>
    <property type="match status" value="1"/>
</dbReference>
<keyword evidence="3" id="KW-0812">Transmembrane</keyword>
<comment type="catalytic activity">
    <reaction evidence="2">
        <text>2 GTP = 3',3'-c-di-GMP + 2 diphosphate</text>
        <dbReference type="Rhea" id="RHEA:24898"/>
        <dbReference type="ChEBI" id="CHEBI:33019"/>
        <dbReference type="ChEBI" id="CHEBI:37565"/>
        <dbReference type="ChEBI" id="CHEBI:58805"/>
        <dbReference type="EC" id="2.7.7.65"/>
    </reaction>
</comment>
<dbReference type="SMART" id="SM00267">
    <property type="entry name" value="GGDEF"/>
    <property type="match status" value="1"/>
</dbReference>
<keyword evidence="3" id="KW-0472">Membrane</keyword>
<dbReference type="GO" id="GO:0052621">
    <property type="term" value="F:diguanylate cyclase activity"/>
    <property type="evidence" value="ECO:0007669"/>
    <property type="project" value="UniProtKB-EC"/>
</dbReference>
<dbReference type="AlphaFoldDB" id="A0A2U8W9B8"/>
<evidence type="ECO:0000256" key="3">
    <source>
        <dbReference type="SAM" id="Phobius"/>
    </source>
</evidence>
<evidence type="ECO:0000313" key="6">
    <source>
        <dbReference type="Proteomes" id="UP000245926"/>
    </source>
</evidence>
<dbReference type="CDD" id="cd12915">
    <property type="entry name" value="PDC2_DGC_like"/>
    <property type="match status" value="1"/>
</dbReference>
<evidence type="ECO:0000256" key="2">
    <source>
        <dbReference type="ARBA" id="ARBA00034247"/>
    </source>
</evidence>
<dbReference type="GO" id="GO:0043709">
    <property type="term" value="P:cell adhesion involved in single-species biofilm formation"/>
    <property type="evidence" value="ECO:0007669"/>
    <property type="project" value="TreeGrafter"/>
</dbReference>
<accession>A0A2U8W9B8</accession>
<dbReference type="PROSITE" id="PS50887">
    <property type="entry name" value="GGDEF"/>
    <property type="match status" value="1"/>
</dbReference>
<dbReference type="PANTHER" id="PTHR45138">
    <property type="entry name" value="REGULATORY COMPONENTS OF SENSORY TRANSDUCTION SYSTEM"/>
    <property type="match status" value="1"/>
</dbReference>
<sequence length="529" mass="57314">MAPAAGRGGAGSMRVRWVYAARAHLEDRASRLIAILGVSVTAGLCALGFYLICDLRDGAWHQAQQNAQNLLSLIEQSISRNVEMYDLSLRAVAEGATHPRITELDPELRRLTLFDRSATASGLGMMIVADETGRILIASDPSASLQANLSENPDFKALKADPALTLAVSGPRISRVSGTPIMALSRRITKPDGSFGGVVSGAIHLSYFRALFERLHIGRGSAINLFQADGTLIVRHPYQPQNVGRSIAGGATYRQFKQAERGVIVERSAIDRQMRLYAFAHLANLPLLVDVAVSAESIRATWWPRAQMVIALTLGLSAATLSLTLLLQREIVRRAAAEASSRAATEELATLALTDSLTGLANRRRYDDFLAKEMRRSGRTRTPLSLILIDADRFKLYNDQFGHQRGDAVLKAVAACLMQHVDPLEALACRVGGEEFAVIMPGAGAAEARAIAERIRREMVVRQIPHADEVGGAVTLSIGGATRVPALSDNPETLFREADAALYEAKRSGRNRVRFSEALADPRPLTRSA</sequence>
<dbReference type="FunFam" id="3.30.70.270:FF:000001">
    <property type="entry name" value="Diguanylate cyclase domain protein"/>
    <property type="match status" value="1"/>
</dbReference>
<evidence type="ECO:0000259" key="4">
    <source>
        <dbReference type="PROSITE" id="PS50887"/>
    </source>
</evidence>
<dbReference type="CDD" id="cd01949">
    <property type="entry name" value="GGDEF"/>
    <property type="match status" value="1"/>
</dbReference>
<dbReference type="InterPro" id="IPR000160">
    <property type="entry name" value="GGDEF_dom"/>
</dbReference>
<evidence type="ECO:0000256" key="1">
    <source>
        <dbReference type="ARBA" id="ARBA00012528"/>
    </source>
</evidence>
<reference evidence="6" key="1">
    <citation type="submission" date="2018-05" db="EMBL/GenBank/DDBJ databases">
        <title>Complete Genome Sequence of Methylobacterium sp. 17SD2-17.</title>
        <authorList>
            <person name="Srinivasan S."/>
        </authorList>
    </citation>
    <scope>NUCLEOTIDE SEQUENCE [LARGE SCALE GENOMIC DNA]</scope>
    <source>
        <strain evidence="6">17SD2-17</strain>
    </source>
</reference>
<evidence type="ECO:0000313" key="5">
    <source>
        <dbReference type="EMBL" id="AWN42050.1"/>
    </source>
</evidence>
<dbReference type="KEGG" id="mets:DK389_18045"/>
<dbReference type="InterPro" id="IPR050469">
    <property type="entry name" value="Diguanylate_Cyclase"/>
</dbReference>
<keyword evidence="3" id="KW-1133">Transmembrane helix</keyword>
<feature type="domain" description="GGDEF" evidence="4">
    <location>
        <begin position="382"/>
        <end position="518"/>
    </location>
</feature>
<dbReference type="EMBL" id="CP029550">
    <property type="protein sequence ID" value="AWN42050.1"/>
    <property type="molecule type" value="Genomic_DNA"/>
</dbReference>
<dbReference type="Proteomes" id="UP000245926">
    <property type="component" value="Chromosome"/>
</dbReference>
<dbReference type="NCBIfam" id="TIGR00254">
    <property type="entry name" value="GGDEF"/>
    <property type="match status" value="1"/>
</dbReference>
<dbReference type="Pfam" id="PF00990">
    <property type="entry name" value="GGDEF"/>
    <property type="match status" value="1"/>
</dbReference>
<organism evidence="5 6">
    <name type="scientific">Methylobacterium durans</name>
    <dbReference type="NCBI Taxonomy" id="2202825"/>
    <lineage>
        <taxon>Bacteria</taxon>
        <taxon>Pseudomonadati</taxon>
        <taxon>Pseudomonadota</taxon>
        <taxon>Alphaproteobacteria</taxon>
        <taxon>Hyphomicrobiales</taxon>
        <taxon>Methylobacteriaceae</taxon>
        <taxon>Methylobacterium</taxon>
    </lineage>
</organism>
<name>A0A2U8W9B8_9HYPH</name>
<gene>
    <name evidence="5" type="ORF">DK389_18045</name>
</gene>
<dbReference type="CDD" id="cd12914">
    <property type="entry name" value="PDC1_DGC_like"/>
    <property type="match status" value="1"/>
</dbReference>
<proteinExistence type="predicted"/>
<dbReference type="OrthoDB" id="9812260at2"/>
<dbReference type="GO" id="GO:0005886">
    <property type="term" value="C:plasma membrane"/>
    <property type="evidence" value="ECO:0007669"/>
    <property type="project" value="TreeGrafter"/>
</dbReference>
<dbReference type="InterPro" id="IPR043128">
    <property type="entry name" value="Rev_trsase/Diguanyl_cyclase"/>
</dbReference>
<dbReference type="EC" id="2.7.7.65" evidence="1"/>
<dbReference type="InterPro" id="IPR029787">
    <property type="entry name" value="Nucleotide_cyclase"/>
</dbReference>
<dbReference type="InterPro" id="IPR054327">
    <property type="entry name" value="His-kinase-like_sensor"/>
</dbReference>
<protein>
    <recommendedName>
        <fullName evidence="1">diguanylate cyclase</fullName>
        <ecNumber evidence="1">2.7.7.65</ecNumber>
    </recommendedName>
</protein>
<feature type="transmembrane region" description="Helical" evidence="3">
    <location>
        <begin position="32"/>
        <end position="52"/>
    </location>
</feature>
<dbReference type="PANTHER" id="PTHR45138:SF9">
    <property type="entry name" value="DIGUANYLATE CYCLASE DGCM-RELATED"/>
    <property type="match status" value="1"/>
</dbReference>
<dbReference type="Gene3D" id="3.30.450.20">
    <property type="entry name" value="PAS domain"/>
    <property type="match status" value="2"/>
</dbReference>
<feature type="transmembrane region" description="Helical" evidence="3">
    <location>
        <begin position="276"/>
        <end position="295"/>
    </location>
</feature>
<feature type="transmembrane region" description="Helical" evidence="3">
    <location>
        <begin position="307"/>
        <end position="327"/>
    </location>
</feature>
<dbReference type="Gene3D" id="3.30.70.270">
    <property type="match status" value="1"/>
</dbReference>
<dbReference type="Pfam" id="PF22588">
    <property type="entry name" value="dCache_1_like"/>
    <property type="match status" value="1"/>
</dbReference>